<accession>A0AAV3XJ00</accession>
<sequence length="148" mass="17046">MPAIGRDSYFHFIYLHLLIVRKAPGYFVMLTLECDVNLPDCVPSGHPVGIDLGLDKFVATSDGDVIDRQGFFQVLHRQLKLLQRRLKHQKKGSNNRHKLTLKIAWLHQRISDTRKDWHFKLAHKLCDGVGMINVLGYRFPGMGKANVW</sequence>
<name>A0AAV3XJ00_9CYAN</name>
<gene>
    <name evidence="2" type="ORF">MiSe_53080</name>
</gene>
<dbReference type="Pfam" id="PF01385">
    <property type="entry name" value="OrfB_IS605"/>
    <property type="match status" value="1"/>
</dbReference>
<organism evidence="2 3">
    <name type="scientific">Microseira wollei NIES-4236</name>
    <dbReference type="NCBI Taxonomy" id="2530354"/>
    <lineage>
        <taxon>Bacteria</taxon>
        <taxon>Bacillati</taxon>
        <taxon>Cyanobacteriota</taxon>
        <taxon>Cyanophyceae</taxon>
        <taxon>Oscillatoriophycideae</taxon>
        <taxon>Aerosakkonematales</taxon>
        <taxon>Aerosakkonemataceae</taxon>
        <taxon>Microseira</taxon>
    </lineage>
</organism>
<proteinExistence type="predicted"/>
<keyword evidence="3" id="KW-1185">Reference proteome</keyword>
<reference evidence="2" key="1">
    <citation type="submission" date="2019-10" db="EMBL/GenBank/DDBJ databases">
        <title>Draft genome sequece of Microseira wollei NIES-4236.</title>
        <authorList>
            <person name="Yamaguchi H."/>
            <person name="Suzuki S."/>
            <person name="Kawachi M."/>
        </authorList>
    </citation>
    <scope>NUCLEOTIDE SEQUENCE</scope>
    <source>
        <strain evidence="2">NIES-4236</strain>
    </source>
</reference>
<protein>
    <submittedName>
        <fullName evidence="2">Transposase IS891/IS1136/IS1341 family protein</fullName>
    </submittedName>
</protein>
<feature type="domain" description="Probable transposase IS891/IS1136/IS1341" evidence="1">
    <location>
        <begin position="43"/>
        <end position="134"/>
    </location>
</feature>
<evidence type="ECO:0000313" key="2">
    <source>
        <dbReference type="EMBL" id="GET40499.1"/>
    </source>
</evidence>
<comment type="caution">
    <text evidence="2">The sequence shown here is derived from an EMBL/GenBank/DDBJ whole genome shotgun (WGS) entry which is preliminary data.</text>
</comment>
<dbReference type="AlphaFoldDB" id="A0AAV3XJ00"/>
<dbReference type="Proteomes" id="UP001050975">
    <property type="component" value="Unassembled WGS sequence"/>
</dbReference>
<evidence type="ECO:0000313" key="3">
    <source>
        <dbReference type="Proteomes" id="UP001050975"/>
    </source>
</evidence>
<evidence type="ECO:0000259" key="1">
    <source>
        <dbReference type="Pfam" id="PF01385"/>
    </source>
</evidence>
<dbReference type="EMBL" id="BLAY01000092">
    <property type="protein sequence ID" value="GET40499.1"/>
    <property type="molecule type" value="Genomic_DNA"/>
</dbReference>
<dbReference type="InterPro" id="IPR001959">
    <property type="entry name" value="Transposase"/>
</dbReference>